<dbReference type="Gene3D" id="3.55.50.30">
    <property type="match status" value="1"/>
</dbReference>
<dbReference type="EMBL" id="MAJD01000001">
    <property type="protein sequence ID" value="OBX35927.1"/>
    <property type="molecule type" value="Genomic_DNA"/>
</dbReference>
<dbReference type="Proteomes" id="UP000092504">
    <property type="component" value="Unassembled WGS sequence"/>
</dbReference>
<protein>
    <submittedName>
        <fullName evidence="3">Fec operon regulator FecR</fullName>
    </submittedName>
</protein>
<reference evidence="3 4" key="1">
    <citation type="submission" date="2016-06" db="EMBL/GenBank/DDBJ databases">
        <title>Genome sequence of halotolerant plant growth promoting strain of Halomonas elongata HEK1 isolated from salterns of Rann of Kutch, Gujarat, India.</title>
        <authorList>
            <person name="Gaba S."/>
            <person name="Singh R.N."/>
            <person name="Abrol S."/>
            <person name="Kaushik R."/>
            <person name="Saxena A.K."/>
        </authorList>
    </citation>
    <scope>NUCLEOTIDE SEQUENCE [LARGE SCALE GENOMIC DNA]</scope>
    <source>
        <strain evidence="3 4">HEK1</strain>
    </source>
</reference>
<evidence type="ECO:0000313" key="3">
    <source>
        <dbReference type="EMBL" id="OBX35927.1"/>
    </source>
</evidence>
<accession>A0A1B8P0Z3</accession>
<sequence>MFVVAGIWRDPGLIDRLSADIATRPGETREVTLADGSRLFVGADSAVDVSISNESRELTLRRGRLWVDVMADGQRAFSVVTGMVHTRVMGTRFAVERRRDAVTVTVEEGRVRVAVEENEGPVQGTVLGADQQVVATDGVLGAPRSLDAPAQLAWHHGRLIFDRATLAEVAVQLERMLPGRVISAGGRTADVRLSGSFPIDDPDAILSALKTSLRIKVTRIPGVVIWLSLLLTVMRPDGLRDSTR</sequence>
<dbReference type="InterPro" id="IPR012373">
    <property type="entry name" value="Ferrdict_sens_TM"/>
</dbReference>
<evidence type="ECO:0000259" key="2">
    <source>
        <dbReference type="Pfam" id="PF16344"/>
    </source>
</evidence>
<dbReference type="InterPro" id="IPR006860">
    <property type="entry name" value="FecR"/>
</dbReference>
<dbReference type="PANTHER" id="PTHR30273">
    <property type="entry name" value="PERIPLASMIC SIGNAL SENSOR AND SIGMA FACTOR ACTIVATOR FECR-RELATED"/>
    <property type="match status" value="1"/>
</dbReference>
<feature type="domain" description="Protein FecR C-terminal" evidence="2">
    <location>
        <begin position="158"/>
        <end position="220"/>
    </location>
</feature>
<organism evidence="3 4">
    <name type="scientific">Halomonas elongata</name>
    <dbReference type="NCBI Taxonomy" id="2746"/>
    <lineage>
        <taxon>Bacteria</taxon>
        <taxon>Pseudomonadati</taxon>
        <taxon>Pseudomonadota</taxon>
        <taxon>Gammaproteobacteria</taxon>
        <taxon>Oceanospirillales</taxon>
        <taxon>Halomonadaceae</taxon>
        <taxon>Halomonas</taxon>
    </lineage>
</organism>
<dbReference type="AlphaFoldDB" id="A0A1B8P0Z3"/>
<comment type="caution">
    <text evidence="3">The sequence shown here is derived from an EMBL/GenBank/DDBJ whole genome shotgun (WGS) entry which is preliminary data.</text>
</comment>
<proteinExistence type="predicted"/>
<dbReference type="PANTHER" id="PTHR30273:SF2">
    <property type="entry name" value="PROTEIN FECR"/>
    <property type="match status" value="1"/>
</dbReference>
<evidence type="ECO:0000313" key="4">
    <source>
        <dbReference type="Proteomes" id="UP000092504"/>
    </source>
</evidence>
<feature type="domain" description="FecR protein" evidence="1">
    <location>
        <begin position="20"/>
        <end position="112"/>
    </location>
</feature>
<dbReference type="InterPro" id="IPR032508">
    <property type="entry name" value="FecR_C"/>
</dbReference>
<gene>
    <name evidence="3" type="ORF">A8U91_00263</name>
</gene>
<name>A0A1B8P0Z3_HALEL</name>
<evidence type="ECO:0000259" key="1">
    <source>
        <dbReference type="Pfam" id="PF04773"/>
    </source>
</evidence>
<dbReference type="GO" id="GO:0016989">
    <property type="term" value="F:sigma factor antagonist activity"/>
    <property type="evidence" value="ECO:0007669"/>
    <property type="project" value="TreeGrafter"/>
</dbReference>
<dbReference type="Pfam" id="PF16344">
    <property type="entry name" value="FecR_C"/>
    <property type="match status" value="1"/>
</dbReference>
<dbReference type="Gene3D" id="2.60.120.1440">
    <property type="match status" value="1"/>
</dbReference>
<dbReference type="Pfam" id="PF04773">
    <property type="entry name" value="FecR"/>
    <property type="match status" value="1"/>
</dbReference>